<dbReference type="InterPro" id="IPR050508">
    <property type="entry name" value="Methyltransf_Superfamily"/>
</dbReference>
<keyword evidence="3" id="KW-1185">Reference proteome</keyword>
<dbReference type="InterPro" id="IPR029063">
    <property type="entry name" value="SAM-dependent_MTases_sf"/>
</dbReference>
<dbReference type="SUPFAM" id="SSF53335">
    <property type="entry name" value="S-adenosyl-L-methionine-dependent methyltransferases"/>
    <property type="match status" value="1"/>
</dbReference>
<gene>
    <name evidence="2" type="ORF">GTW51_14555</name>
</gene>
<dbReference type="Gene3D" id="3.40.50.150">
    <property type="entry name" value="Vaccinia Virus protein VP39"/>
    <property type="match status" value="1"/>
</dbReference>
<evidence type="ECO:0000313" key="2">
    <source>
        <dbReference type="EMBL" id="NDV87924.1"/>
    </source>
</evidence>
<accession>A0A6L9MJ62</accession>
<dbReference type="GO" id="GO:0032259">
    <property type="term" value="P:methylation"/>
    <property type="evidence" value="ECO:0007669"/>
    <property type="project" value="UniProtKB-KW"/>
</dbReference>
<dbReference type="EMBL" id="JAAAMJ010000011">
    <property type="protein sequence ID" value="NDV87924.1"/>
    <property type="molecule type" value="Genomic_DNA"/>
</dbReference>
<organism evidence="2 3">
    <name type="scientific">Aurantimonas aggregata</name>
    <dbReference type="NCBI Taxonomy" id="2047720"/>
    <lineage>
        <taxon>Bacteria</taxon>
        <taxon>Pseudomonadati</taxon>
        <taxon>Pseudomonadota</taxon>
        <taxon>Alphaproteobacteria</taxon>
        <taxon>Hyphomicrobiales</taxon>
        <taxon>Aurantimonadaceae</taxon>
        <taxon>Aurantimonas</taxon>
    </lineage>
</organism>
<dbReference type="PANTHER" id="PTHR42912">
    <property type="entry name" value="METHYLTRANSFERASE"/>
    <property type="match status" value="1"/>
</dbReference>
<keyword evidence="2" id="KW-0489">Methyltransferase</keyword>
<dbReference type="InterPro" id="IPR013216">
    <property type="entry name" value="Methyltransf_11"/>
</dbReference>
<comment type="caution">
    <text evidence="2">The sequence shown here is derived from an EMBL/GenBank/DDBJ whole genome shotgun (WGS) entry which is preliminary data.</text>
</comment>
<keyword evidence="2" id="KW-0808">Transferase</keyword>
<dbReference type="Proteomes" id="UP000476332">
    <property type="component" value="Unassembled WGS sequence"/>
</dbReference>
<dbReference type="RefSeq" id="WP_163044750.1">
    <property type="nucleotide sequence ID" value="NZ_JAAAMJ010000011.1"/>
</dbReference>
<evidence type="ECO:0000313" key="3">
    <source>
        <dbReference type="Proteomes" id="UP000476332"/>
    </source>
</evidence>
<evidence type="ECO:0000259" key="1">
    <source>
        <dbReference type="Pfam" id="PF08241"/>
    </source>
</evidence>
<name>A0A6L9MJ62_9HYPH</name>
<proteinExistence type="predicted"/>
<protein>
    <submittedName>
        <fullName evidence="2">Methyltransferase domain-containing protein</fullName>
    </submittedName>
</protein>
<dbReference type="AlphaFoldDB" id="A0A6L9MJ62"/>
<dbReference type="Pfam" id="PF08241">
    <property type="entry name" value="Methyltransf_11"/>
    <property type="match status" value="1"/>
</dbReference>
<dbReference type="GO" id="GO:0008757">
    <property type="term" value="F:S-adenosylmethionine-dependent methyltransferase activity"/>
    <property type="evidence" value="ECO:0007669"/>
    <property type="project" value="InterPro"/>
</dbReference>
<dbReference type="CDD" id="cd02440">
    <property type="entry name" value="AdoMet_MTases"/>
    <property type="match status" value="1"/>
</dbReference>
<feature type="domain" description="Methyltransferase type 11" evidence="1">
    <location>
        <begin position="54"/>
        <end position="147"/>
    </location>
</feature>
<sequence length="468" mass="52282">MSDITTSDPKNDDIFYRSFEERFRGSRQLIKGRLQVYRPFLGALHEAGLAGKAVDLGCGRGEWLEVLQDAGFQAQGVDLDEGMLAACYERDLPAVYGNALEFLSTLPDVSQSVVSGFHIAEHLSFDDLRKVVEETFRVLTPGGLLILETPNPENLRVSTLTFHLDPTHNRPIPPDLMEFLAVYNGYSRHIILRLQAEMDLDSFKAREDVGLSIVLEGISPDYALVAQKPADESVENFFKESFSREVGISYGRAVSKFDENIISRVDKVRRDIDLEISRGLSEKIDVFQSEISAQVDQCVSSQLKRAREEIGTAFKLYERQLLWQVSNEMSARINHLESEVAGLRELLGRQSGRSDAMGRLLRKLRQGSSAWLLLKPGSRPRRVAGRLARAGAGYLRDKPRAKSAAIRLTALVPSLQARLFRLAAEQRAAMPELDVLTGREWYLDPEPAVQAKWAALLGDRPATNKADG</sequence>
<reference evidence="2 3" key="1">
    <citation type="submission" date="2020-01" db="EMBL/GenBank/DDBJ databases">
        <title>Genomes of bacteria type strains.</title>
        <authorList>
            <person name="Chen J."/>
            <person name="Zhu S."/>
            <person name="Chen J."/>
        </authorList>
    </citation>
    <scope>NUCLEOTIDE SEQUENCE [LARGE SCALE GENOMIC DNA]</scope>
    <source>
        <strain evidence="2 3">KCTC 52919</strain>
    </source>
</reference>